<gene>
    <name evidence="2" type="ORF">DCD74_02500</name>
</gene>
<feature type="compositionally biased region" description="Basic residues" evidence="1">
    <location>
        <begin position="54"/>
        <end position="64"/>
    </location>
</feature>
<organism evidence="2 3">
    <name type="scientific">Solilutibacter oculi</name>
    <dbReference type="NCBI Taxonomy" id="2698682"/>
    <lineage>
        <taxon>Bacteria</taxon>
        <taxon>Pseudomonadati</taxon>
        <taxon>Pseudomonadota</taxon>
        <taxon>Gammaproteobacteria</taxon>
        <taxon>Lysobacterales</taxon>
        <taxon>Lysobacteraceae</taxon>
        <taxon>Solilutibacter</taxon>
    </lineage>
</organism>
<dbReference type="EMBL" id="CP029556">
    <property type="protein sequence ID" value="AXA83713.1"/>
    <property type="molecule type" value="Genomic_DNA"/>
</dbReference>
<accession>A0A344J3V3</accession>
<evidence type="ECO:0000313" key="2">
    <source>
        <dbReference type="EMBL" id="AXA83713.1"/>
    </source>
</evidence>
<feature type="compositionally biased region" description="Low complexity" evidence="1">
    <location>
        <begin position="24"/>
        <end position="35"/>
    </location>
</feature>
<reference evidence="3" key="1">
    <citation type="submission" date="2018-05" db="EMBL/GenBank/DDBJ databases">
        <title>Luteimonas pekinense sp. nov., isolated from human Meibomian gland secretions, Beijing, China.</title>
        <authorList>
            <person name="Wen T."/>
            <person name="Bai H."/>
            <person name="Lv H."/>
        </authorList>
    </citation>
    <scope>NUCLEOTIDE SEQUENCE [LARGE SCALE GENOMIC DNA]</scope>
    <source>
        <strain evidence="3">83-4</strain>
    </source>
</reference>
<proteinExistence type="predicted"/>
<sequence length="64" mass="7025">MSNPTPTRHGNWHMVNGQLVDLDAAPAPAAAPEAAPESRDDETDPEAERPAGRMFRRRTTSIKE</sequence>
<name>A0A344J3V3_9GAMM</name>
<dbReference type="KEGG" id="lue:DCD74_02500"/>
<dbReference type="AlphaFoldDB" id="A0A344J3V3"/>
<feature type="region of interest" description="Disordered" evidence="1">
    <location>
        <begin position="1"/>
        <end position="64"/>
    </location>
</feature>
<evidence type="ECO:0000313" key="3">
    <source>
        <dbReference type="Proteomes" id="UP000251842"/>
    </source>
</evidence>
<dbReference type="Proteomes" id="UP000251842">
    <property type="component" value="Chromosome"/>
</dbReference>
<dbReference type="RefSeq" id="WP_112925929.1">
    <property type="nucleotide sequence ID" value="NZ_CP029556.1"/>
</dbReference>
<keyword evidence="3" id="KW-1185">Reference proteome</keyword>
<evidence type="ECO:0000256" key="1">
    <source>
        <dbReference type="SAM" id="MobiDB-lite"/>
    </source>
</evidence>
<protein>
    <submittedName>
        <fullName evidence="2">Uncharacterized protein</fullName>
    </submittedName>
</protein>